<keyword evidence="2" id="KW-1185">Reference proteome</keyword>
<dbReference type="AlphaFoldDB" id="A0A5A7PIU2"/>
<comment type="caution">
    <text evidence="1">The sequence shown here is derived from an EMBL/GenBank/DDBJ whole genome shotgun (WGS) entry which is preliminary data.</text>
</comment>
<evidence type="ECO:0000313" key="2">
    <source>
        <dbReference type="Proteomes" id="UP000325081"/>
    </source>
</evidence>
<reference evidence="2" key="1">
    <citation type="journal article" date="2019" name="Curr. Biol.">
        <title>Genome Sequence of Striga asiatica Provides Insight into the Evolution of Plant Parasitism.</title>
        <authorList>
            <person name="Yoshida S."/>
            <person name="Kim S."/>
            <person name="Wafula E.K."/>
            <person name="Tanskanen J."/>
            <person name="Kim Y.M."/>
            <person name="Honaas L."/>
            <person name="Yang Z."/>
            <person name="Spallek T."/>
            <person name="Conn C.E."/>
            <person name="Ichihashi Y."/>
            <person name="Cheong K."/>
            <person name="Cui S."/>
            <person name="Der J.P."/>
            <person name="Gundlach H."/>
            <person name="Jiao Y."/>
            <person name="Hori C."/>
            <person name="Ishida J.K."/>
            <person name="Kasahara H."/>
            <person name="Kiba T."/>
            <person name="Kim M.S."/>
            <person name="Koo N."/>
            <person name="Laohavisit A."/>
            <person name="Lee Y.H."/>
            <person name="Lumba S."/>
            <person name="McCourt P."/>
            <person name="Mortimer J.C."/>
            <person name="Mutuku J.M."/>
            <person name="Nomura T."/>
            <person name="Sasaki-Sekimoto Y."/>
            <person name="Seto Y."/>
            <person name="Wang Y."/>
            <person name="Wakatake T."/>
            <person name="Sakakibara H."/>
            <person name="Demura T."/>
            <person name="Yamaguchi S."/>
            <person name="Yoneyama K."/>
            <person name="Manabe R.I."/>
            <person name="Nelson D.C."/>
            <person name="Schulman A.H."/>
            <person name="Timko M.P."/>
            <person name="dePamphilis C.W."/>
            <person name="Choi D."/>
            <person name="Shirasu K."/>
        </authorList>
    </citation>
    <scope>NUCLEOTIDE SEQUENCE [LARGE SCALE GENOMIC DNA]</scope>
    <source>
        <strain evidence="2">cv. UVA1</strain>
    </source>
</reference>
<organism evidence="1 2">
    <name type="scientific">Striga asiatica</name>
    <name type="common">Asiatic witchweed</name>
    <name type="synonym">Buchnera asiatica</name>
    <dbReference type="NCBI Taxonomy" id="4170"/>
    <lineage>
        <taxon>Eukaryota</taxon>
        <taxon>Viridiplantae</taxon>
        <taxon>Streptophyta</taxon>
        <taxon>Embryophyta</taxon>
        <taxon>Tracheophyta</taxon>
        <taxon>Spermatophyta</taxon>
        <taxon>Magnoliopsida</taxon>
        <taxon>eudicotyledons</taxon>
        <taxon>Gunneridae</taxon>
        <taxon>Pentapetalae</taxon>
        <taxon>asterids</taxon>
        <taxon>lamiids</taxon>
        <taxon>Lamiales</taxon>
        <taxon>Orobanchaceae</taxon>
        <taxon>Buchnereae</taxon>
        <taxon>Striga</taxon>
    </lineage>
</organism>
<protein>
    <submittedName>
        <fullName evidence="1">Oxidoreductase</fullName>
    </submittedName>
</protein>
<dbReference type="EMBL" id="BKCP01004627">
    <property type="protein sequence ID" value="GER32689.1"/>
    <property type="molecule type" value="Genomic_DNA"/>
</dbReference>
<gene>
    <name evidence="1" type="ORF">STAS_08771</name>
</gene>
<proteinExistence type="predicted"/>
<evidence type="ECO:0000313" key="1">
    <source>
        <dbReference type="EMBL" id="GER32689.1"/>
    </source>
</evidence>
<name>A0A5A7PIU2_STRAF</name>
<accession>A0A5A7PIU2</accession>
<sequence length="315" mass="35468">MREKTLTRSLAADMGKESSNFLHLHEFAAGGPKPKRLINGGGGDERSVVPKPDGLGHRRIPLGEEILKLIRLEEIRNRLCSDKSLHSHPCEQTFFPFTFFTIISLSDGSAPTNQRQAQIARAITQIESLAIFTDLDLLMENTQRQRKASSFRMGLMQTHNKELRILRVVGKPTIFELNPTFDRTEQILNMNSKGRRNLYPSRQPPLASEVVDEHRRNVQLVNIATPRQGTTLSGIGSIWDWHTGSKGVNELLTVSITKYGKVKTEGQPFSANDVHVVPVANRGVTTGDGSPDHDDHTSRRRVRELEFFRAQLEFD</sequence>
<dbReference type="Proteomes" id="UP000325081">
    <property type="component" value="Unassembled WGS sequence"/>
</dbReference>